<evidence type="ECO:0000313" key="2">
    <source>
        <dbReference type="EMBL" id="GFO18117.1"/>
    </source>
</evidence>
<evidence type="ECO:0000313" key="3">
    <source>
        <dbReference type="Proteomes" id="UP000735302"/>
    </source>
</evidence>
<organism evidence="2 3">
    <name type="scientific">Plakobranchus ocellatus</name>
    <dbReference type="NCBI Taxonomy" id="259542"/>
    <lineage>
        <taxon>Eukaryota</taxon>
        <taxon>Metazoa</taxon>
        <taxon>Spiralia</taxon>
        <taxon>Lophotrochozoa</taxon>
        <taxon>Mollusca</taxon>
        <taxon>Gastropoda</taxon>
        <taxon>Heterobranchia</taxon>
        <taxon>Euthyneura</taxon>
        <taxon>Panpulmonata</taxon>
        <taxon>Sacoglossa</taxon>
        <taxon>Placobranchoidea</taxon>
        <taxon>Plakobranchidae</taxon>
        <taxon>Plakobranchus</taxon>
    </lineage>
</organism>
<dbReference type="AlphaFoldDB" id="A0AAV4BFT0"/>
<protein>
    <submittedName>
        <fullName evidence="2">Uncharacterized protein</fullName>
    </submittedName>
</protein>
<comment type="caution">
    <text evidence="2">The sequence shown here is derived from an EMBL/GenBank/DDBJ whole genome shotgun (WGS) entry which is preliminary data.</text>
</comment>
<dbReference type="EMBL" id="BLXT01004931">
    <property type="protein sequence ID" value="GFO18117.1"/>
    <property type="molecule type" value="Genomic_DNA"/>
</dbReference>
<feature type="compositionally biased region" description="Basic and acidic residues" evidence="1">
    <location>
        <begin position="77"/>
        <end position="89"/>
    </location>
</feature>
<sequence length="124" mass="13063">MLFIPLSGCGYVCLKLAAIPADCRWDLPAGGSSVGPTNLHRKISMGPTPNTEVASHKKVIPGFSSPPSDQGAGGGARARDRRIPADLRADSLTTVPPTTHHNDCETVLHAAQGNRSVGEKRKNK</sequence>
<gene>
    <name evidence="2" type="ORF">PoB_004462200</name>
</gene>
<proteinExistence type="predicted"/>
<keyword evidence="3" id="KW-1185">Reference proteome</keyword>
<evidence type="ECO:0000256" key="1">
    <source>
        <dbReference type="SAM" id="MobiDB-lite"/>
    </source>
</evidence>
<name>A0AAV4BFT0_9GAST</name>
<dbReference type="Proteomes" id="UP000735302">
    <property type="component" value="Unassembled WGS sequence"/>
</dbReference>
<reference evidence="2 3" key="1">
    <citation type="journal article" date="2021" name="Elife">
        <title>Chloroplast acquisition without the gene transfer in kleptoplastic sea slugs, Plakobranchus ocellatus.</title>
        <authorList>
            <person name="Maeda T."/>
            <person name="Takahashi S."/>
            <person name="Yoshida T."/>
            <person name="Shimamura S."/>
            <person name="Takaki Y."/>
            <person name="Nagai Y."/>
            <person name="Toyoda A."/>
            <person name="Suzuki Y."/>
            <person name="Arimoto A."/>
            <person name="Ishii H."/>
            <person name="Satoh N."/>
            <person name="Nishiyama T."/>
            <person name="Hasebe M."/>
            <person name="Maruyama T."/>
            <person name="Minagawa J."/>
            <person name="Obokata J."/>
            <person name="Shigenobu S."/>
        </authorList>
    </citation>
    <scope>NUCLEOTIDE SEQUENCE [LARGE SCALE GENOMIC DNA]</scope>
</reference>
<feature type="region of interest" description="Disordered" evidence="1">
    <location>
        <begin position="58"/>
        <end position="124"/>
    </location>
</feature>
<accession>A0AAV4BFT0</accession>